<keyword evidence="4" id="KW-1185">Reference proteome</keyword>
<feature type="compositionally biased region" description="Polar residues" evidence="1">
    <location>
        <begin position="31"/>
        <end position="43"/>
    </location>
</feature>
<dbReference type="eggNOG" id="ENOG50307RZ">
    <property type="taxonomic scope" value="Bacteria"/>
</dbReference>
<dbReference type="OrthoDB" id="9944734at2"/>
<organism evidence="3 4">
    <name type="scientific">Enterococcus caccae ATCC BAA-1240</name>
    <dbReference type="NCBI Taxonomy" id="1158612"/>
    <lineage>
        <taxon>Bacteria</taxon>
        <taxon>Bacillati</taxon>
        <taxon>Bacillota</taxon>
        <taxon>Bacilli</taxon>
        <taxon>Lactobacillales</taxon>
        <taxon>Enterococcaceae</taxon>
        <taxon>Enterococcus</taxon>
    </lineage>
</organism>
<dbReference type="PROSITE" id="PS51257">
    <property type="entry name" value="PROKAR_LIPOPROTEIN"/>
    <property type="match status" value="1"/>
</dbReference>
<accession>R3U9I3</accession>
<dbReference type="PATRIC" id="fig|1158612.3.peg.97"/>
<proteinExistence type="predicted"/>
<name>R3U9I3_9ENTE</name>
<protein>
    <recommendedName>
        <fullName evidence="5">Lipoprotein</fullName>
    </recommendedName>
</protein>
<reference evidence="3 4" key="1">
    <citation type="submission" date="2013-02" db="EMBL/GenBank/DDBJ databases">
        <title>The Genome Sequence of Enterococcus caccae BAA-1240.</title>
        <authorList>
            <consortium name="The Broad Institute Genome Sequencing Platform"/>
            <consortium name="The Broad Institute Genome Sequencing Center for Infectious Disease"/>
            <person name="Earl A.M."/>
            <person name="Gilmore M.S."/>
            <person name="Lebreton F."/>
            <person name="Walker B."/>
            <person name="Young S.K."/>
            <person name="Zeng Q."/>
            <person name="Gargeya S."/>
            <person name="Fitzgerald M."/>
            <person name="Haas B."/>
            <person name="Abouelleil A."/>
            <person name="Alvarado L."/>
            <person name="Arachchi H.M."/>
            <person name="Berlin A.M."/>
            <person name="Chapman S.B."/>
            <person name="Dewar J."/>
            <person name="Goldberg J."/>
            <person name="Griggs A."/>
            <person name="Gujja S."/>
            <person name="Hansen M."/>
            <person name="Howarth C."/>
            <person name="Imamovic A."/>
            <person name="Larimer J."/>
            <person name="McCowan C."/>
            <person name="Murphy C."/>
            <person name="Neiman D."/>
            <person name="Pearson M."/>
            <person name="Priest M."/>
            <person name="Roberts A."/>
            <person name="Saif S."/>
            <person name="Shea T."/>
            <person name="Sisk P."/>
            <person name="Sykes S."/>
            <person name="Wortman J."/>
            <person name="Nusbaum C."/>
            <person name="Birren B."/>
        </authorList>
    </citation>
    <scope>NUCLEOTIDE SEQUENCE [LARGE SCALE GENOMIC DNA]</scope>
    <source>
        <strain evidence="3 4">ATCC BAA-1240</strain>
    </source>
</reference>
<dbReference type="Proteomes" id="UP000013840">
    <property type="component" value="Unassembled WGS sequence"/>
</dbReference>
<dbReference type="RefSeq" id="WP_010770306.1">
    <property type="nucleotide sequence ID" value="NZ_KB946332.1"/>
</dbReference>
<comment type="caution">
    <text evidence="3">The sequence shown here is derived from an EMBL/GenBank/DDBJ whole genome shotgun (WGS) entry which is preliminary data.</text>
</comment>
<evidence type="ECO:0008006" key="5">
    <source>
        <dbReference type="Google" id="ProtNLM"/>
    </source>
</evidence>
<dbReference type="AlphaFoldDB" id="R3U9I3"/>
<feature type="signal peptide" evidence="2">
    <location>
        <begin position="1"/>
        <end position="19"/>
    </location>
</feature>
<evidence type="ECO:0000313" key="4">
    <source>
        <dbReference type="Proteomes" id="UP000013840"/>
    </source>
</evidence>
<dbReference type="EMBL" id="AJAU01000003">
    <property type="protein sequence ID" value="EOL50644.1"/>
    <property type="molecule type" value="Genomic_DNA"/>
</dbReference>
<dbReference type="STRING" id="317735.RU98_GL002332"/>
<evidence type="ECO:0000256" key="1">
    <source>
        <dbReference type="SAM" id="MobiDB-lite"/>
    </source>
</evidence>
<feature type="chain" id="PRO_5039043944" description="Lipoprotein" evidence="2">
    <location>
        <begin position="20"/>
        <end position="165"/>
    </location>
</feature>
<sequence length="165" mass="18781">MKRLVLVLLLVGVSLTAIGCNSSKNNEEKLATSSSVEQTTENTSVKKDKKMKEIQEDLEEKAVEINQYSEILSFTREKGIDYDYFELDFVISNKTNEVLESSLVLKGNVDGEKKETLHYDVSKGRLVESSYSNTDINALAEVLKSLDYSDKDIVDFAQWYYQKNK</sequence>
<feature type="region of interest" description="Disordered" evidence="1">
    <location>
        <begin position="26"/>
        <end position="50"/>
    </location>
</feature>
<evidence type="ECO:0000256" key="2">
    <source>
        <dbReference type="SAM" id="SignalP"/>
    </source>
</evidence>
<keyword evidence="2" id="KW-0732">Signal</keyword>
<evidence type="ECO:0000313" key="3">
    <source>
        <dbReference type="EMBL" id="EOL50644.1"/>
    </source>
</evidence>
<gene>
    <name evidence="3" type="ORF">UC7_00095</name>
</gene>